<evidence type="ECO:0000313" key="1">
    <source>
        <dbReference type="EMBL" id="KAG2194548.1"/>
    </source>
</evidence>
<evidence type="ECO:0000313" key="2">
    <source>
        <dbReference type="Proteomes" id="UP000650833"/>
    </source>
</evidence>
<dbReference type="OrthoDB" id="2275967at2759"/>
<dbReference type="Proteomes" id="UP000650833">
    <property type="component" value="Unassembled WGS sequence"/>
</dbReference>
<sequence>MTKNISSIVNQHINKLMESFNPASSKSTLATNSSSSIPSSSTVNNIKVKGNYYNAGRDITINETAKRDVKKQKTNHKDKEEIEEVDFKQKWVDFLADAEQNKNFHHYKKNGVTHLGAKLSSHPNADKEIYRHLKKQLKPFEASDIWMEAKNYIGDIVSATNTDEFEENIETKALVEDKKKICRCIKDICKIMAKIYLKRPSISLSESVYNTNMIFPCFEAMLAMIKKNEHAPYFIPGEGELAAMTVQLKKMGFKADKRKIYKADGIIRLAELGDLEVLVLETAGAFGRDDHAKTSFDNSKGMFALLAMLKTVADHYKYAFVEEFRKLELYFVQPSGRQ</sequence>
<gene>
    <name evidence="1" type="ORF">INT46_009203</name>
</gene>
<keyword evidence="2" id="KW-1185">Reference proteome</keyword>
<accession>A0A8H7QN24</accession>
<comment type="caution">
    <text evidence="1">The sequence shown here is derived from an EMBL/GenBank/DDBJ whole genome shotgun (WGS) entry which is preliminary data.</text>
</comment>
<proteinExistence type="predicted"/>
<organism evidence="1 2">
    <name type="scientific">Mucor plumbeus</name>
    <dbReference type="NCBI Taxonomy" id="97098"/>
    <lineage>
        <taxon>Eukaryota</taxon>
        <taxon>Fungi</taxon>
        <taxon>Fungi incertae sedis</taxon>
        <taxon>Mucoromycota</taxon>
        <taxon>Mucoromycotina</taxon>
        <taxon>Mucoromycetes</taxon>
        <taxon>Mucorales</taxon>
        <taxon>Mucorineae</taxon>
        <taxon>Mucoraceae</taxon>
        <taxon>Mucor</taxon>
    </lineage>
</organism>
<name>A0A8H7QN24_9FUNG</name>
<dbReference type="AlphaFoldDB" id="A0A8H7QN24"/>
<reference evidence="1" key="1">
    <citation type="submission" date="2020-12" db="EMBL/GenBank/DDBJ databases">
        <title>Metabolic potential, ecology and presence of endohyphal bacteria is reflected in genomic diversity of Mucoromycotina.</title>
        <authorList>
            <person name="Muszewska A."/>
            <person name="Okrasinska A."/>
            <person name="Steczkiewicz K."/>
            <person name="Drgas O."/>
            <person name="Orlowska M."/>
            <person name="Perlinska-Lenart U."/>
            <person name="Aleksandrzak-Piekarczyk T."/>
            <person name="Szatraj K."/>
            <person name="Zielenkiewicz U."/>
            <person name="Pilsyk S."/>
            <person name="Malc E."/>
            <person name="Mieczkowski P."/>
            <person name="Kruszewska J.S."/>
            <person name="Biernat P."/>
            <person name="Pawlowska J."/>
        </authorList>
    </citation>
    <scope>NUCLEOTIDE SEQUENCE</scope>
    <source>
        <strain evidence="1">CBS 226.32</strain>
    </source>
</reference>
<dbReference type="EMBL" id="JAEPRC010000581">
    <property type="protein sequence ID" value="KAG2194548.1"/>
    <property type="molecule type" value="Genomic_DNA"/>
</dbReference>
<protein>
    <submittedName>
        <fullName evidence="1">Uncharacterized protein</fullName>
    </submittedName>
</protein>